<feature type="domain" description="Peptidase M20 dimerisation" evidence="2">
    <location>
        <begin position="178"/>
        <end position="265"/>
    </location>
</feature>
<dbReference type="EMBL" id="CP014334">
    <property type="protein sequence ID" value="AMW33653.1"/>
    <property type="molecule type" value="Genomic_DNA"/>
</dbReference>
<protein>
    <submittedName>
        <fullName evidence="3">M20 family metallopeptidase</fullName>
    </submittedName>
</protein>
<organism evidence="3 4">
    <name type="scientific">Fervidobacterium islandicum</name>
    <dbReference type="NCBI Taxonomy" id="2423"/>
    <lineage>
        <taxon>Bacteria</taxon>
        <taxon>Thermotogati</taxon>
        <taxon>Thermotogota</taxon>
        <taxon>Thermotogae</taxon>
        <taxon>Thermotogales</taxon>
        <taxon>Fervidobacteriaceae</taxon>
        <taxon>Fervidobacterium</taxon>
    </lineage>
</organism>
<accession>A0AAI8GDU9</accession>
<evidence type="ECO:0000313" key="3">
    <source>
        <dbReference type="EMBL" id="AMW33653.1"/>
    </source>
</evidence>
<proteinExistence type="predicted"/>
<dbReference type="InterPro" id="IPR017439">
    <property type="entry name" value="Amidohydrolase"/>
</dbReference>
<feature type="binding site" evidence="1">
    <location>
        <position position="98"/>
    </location>
    <ligand>
        <name>Mn(2+)</name>
        <dbReference type="ChEBI" id="CHEBI:29035"/>
        <label>2</label>
    </ligand>
</feature>
<dbReference type="SUPFAM" id="SSF55031">
    <property type="entry name" value="Bacterial exopeptidase dimerisation domain"/>
    <property type="match status" value="1"/>
</dbReference>
<feature type="binding site" evidence="1">
    <location>
        <position position="344"/>
    </location>
    <ligand>
        <name>Mn(2+)</name>
        <dbReference type="ChEBI" id="CHEBI:29035"/>
        <label>2</label>
    </ligand>
</feature>
<dbReference type="PANTHER" id="PTHR11014">
    <property type="entry name" value="PEPTIDASE M20 FAMILY MEMBER"/>
    <property type="match status" value="1"/>
</dbReference>
<keyword evidence="4" id="KW-1185">Reference proteome</keyword>
<evidence type="ECO:0000313" key="4">
    <source>
        <dbReference type="Proteomes" id="UP000093740"/>
    </source>
</evidence>
<feature type="binding site" evidence="1">
    <location>
        <position position="130"/>
    </location>
    <ligand>
        <name>Mn(2+)</name>
        <dbReference type="ChEBI" id="CHEBI:29035"/>
        <label>2</label>
    </ligand>
</feature>
<sequence>MENISNAISPIEMRHRLHMSPELAFNEYKTQEIIIKELEKLGVKYEKIAKTGLVVLIEQSPAKPSVLYRADMDALPIREETGWEFASKNEGLMHACGHDVHMSVMYGVIKKILEEKIEGNYVFVFQPAEETIGGAKYVLDELREKYKVKCATALHVTDEYKLGEFASTNGTLFACAMEITAKFKGVSAHIAQKEKGIDAIRNAVGFLSEFYNNPIDDSTLGRRVLAGFGKMFGGNVRNAVADYAQVEGSIRGETLEIVFENFQKLTKMVEKYGGTLEKGSLYPPVVNNTVIYGLFKDFVSKNSYKFIDCGMKYTGEDFGFFTMKYPSLMFWAGVRTGNEVIGLHHPKFLPGDEVIPHLVDFMVKWLVELYNEF</sequence>
<name>A0AAI8GDU9_FERIS</name>
<dbReference type="PIRSF" id="PIRSF005962">
    <property type="entry name" value="Pept_M20D_amidohydro"/>
    <property type="match status" value="1"/>
</dbReference>
<keyword evidence="1" id="KW-0479">Metal-binding</keyword>
<comment type="cofactor">
    <cofactor evidence="1">
        <name>Mn(2+)</name>
        <dbReference type="ChEBI" id="CHEBI:29035"/>
    </cofactor>
    <text evidence="1">The Mn(2+) ion enhances activity.</text>
</comment>
<evidence type="ECO:0000259" key="2">
    <source>
        <dbReference type="Pfam" id="PF07687"/>
    </source>
</evidence>
<dbReference type="CDD" id="cd03886">
    <property type="entry name" value="M20_Acy1"/>
    <property type="match status" value="1"/>
</dbReference>
<dbReference type="NCBIfam" id="TIGR01891">
    <property type="entry name" value="amidohydrolases"/>
    <property type="match status" value="1"/>
</dbReference>
<dbReference type="GO" id="GO:0046872">
    <property type="term" value="F:metal ion binding"/>
    <property type="evidence" value="ECO:0007669"/>
    <property type="project" value="UniProtKB-KW"/>
</dbReference>
<evidence type="ECO:0000256" key="1">
    <source>
        <dbReference type="PIRSR" id="PIRSR005962-1"/>
    </source>
</evidence>
<dbReference type="GO" id="GO:0016787">
    <property type="term" value="F:hydrolase activity"/>
    <property type="evidence" value="ECO:0007669"/>
    <property type="project" value="InterPro"/>
</dbReference>
<dbReference type="AlphaFoldDB" id="A0AAI8GDU9"/>
<dbReference type="Pfam" id="PF01546">
    <property type="entry name" value="Peptidase_M20"/>
    <property type="match status" value="1"/>
</dbReference>
<dbReference type="Gene3D" id="3.30.70.360">
    <property type="match status" value="1"/>
</dbReference>
<gene>
    <name evidence="3" type="ORF">NA23_01890</name>
</gene>
<reference evidence="3 4" key="1">
    <citation type="journal article" date="2015" name="Stand. Genomic Sci.">
        <title>Genome sequence of a native-feather degrading extremely thermophilic Eubacterium, Fervidobacterium islandicum AW-1.</title>
        <authorList>
            <person name="Lee Y.J."/>
            <person name="Jeong H."/>
            <person name="Park G.S."/>
            <person name="Kwak Y."/>
            <person name="Lee S.J."/>
            <person name="Lee S.J."/>
            <person name="Park M.K."/>
            <person name="Kim J.Y."/>
            <person name="Kang H.K."/>
            <person name="Shin J.H."/>
            <person name="Lee D.W."/>
        </authorList>
    </citation>
    <scope>NUCLEOTIDE SEQUENCE [LARGE SCALE GENOMIC DNA]</scope>
    <source>
        <strain evidence="3 4">AW-1</strain>
    </source>
</reference>
<dbReference type="KEGG" id="fia:NA23_01890"/>
<dbReference type="InterPro" id="IPR011650">
    <property type="entry name" value="Peptidase_M20_dimer"/>
</dbReference>
<dbReference type="InterPro" id="IPR036264">
    <property type="entry name" value="Bact_exopeptidase_dim_dom"/>
</dbReference>
<dbReference type="Gene3D" id="3.40.630.10">
    <property type="entry name" value="Zn peptidases"/>
    <property type="match status" value="1"/>
</dbReference>
<feature type="binding site" evidence="1">
    <location>
        <position position="155"/>
    </location>
    <ligand>
        <name>Mn(2+)</name>
        <dbReference type="ChEBI" id="CHEBI:29035"/>
        <label>2</label>
    </ligand>
</feature>
<dbReference type="InterPro" id="IPR002933">
    <property type="entry name" value="Peptidase_M20"/>
</dbReference>
<feature type="binding site" evidence="1">
    <location>
        <position position="96"/>
    </location>
    <ligand>
        <name>Mn(2+)</name>
        <dbReference type="ChEBI" id="CHEBI:29035"/>
        <label>2</label>
    </ligand>
</feature>
<dbReference type="SUPFAM" id="SSF53187">
    <property type="entry name" value="Zn-dependent exopeptidases"/>
    <property type="match status" value="1"/>
</dbReference>
<dbReference type="Pfam" id="PF07687">
    <property type="entry name" value="M20_dimer"/>
    <property type="match status" value="1"/>
</dbReference>
<dbReference type="PANTHER" id="PTHR11014:SF63">
    <property type="entry name" value="METALLOPEPTIDASE, PUTATIVE (AFU_ORTHOLOGUE AFUA_6G09600)-RELATED"/>
    <property type="match status" value="1"/>
</dbReference>
<keyword evidence="1" id="KW-0464">Manganese</keyword>
<dbReference type="Proteomes" id="UP000093740">
    <property type="component" value="Chromosome"/>
</dbReference>